<evidence type="ECO:0000313" key="3">
    <source>
        <dbReference type="Proteomes" id="UP000186292"/>
    </source>
</evidence>
<dbReference type="GO" id="GO:0003700">
    <property type="term" value="F:DNA-binding transcription factor activity"/>
    <property type="evidence" value="ECO:0007669"/>
    <property type="project" value="InterPro"/>
</dbReference>
<dbReference type="PANTHER" id="PTHR39515:SF2">
    <property type="entry name" value="HTH-TYPE TRANSCRIPTIONAL REGULATOR RV0880"/>
    <property type="match status" value="1"/>
</dbReference>
<accession>A0A1N7IV51</accession>
<dbReference type="SMART" id="SM00347">
    <property type="entry name" value="HTH_MARR"/>
    <property type="match status" value="1"/>
</dbReference>
<dbReference type="Gene3D" id="1.10.10.10">
    <property type="entry name" value="Winged helix-like DNA-binding domain superfamily/Winged helix DNA-binding domain"/>
    <property type="match status" value="1"/>
</dbReference>
<dbReference type="InterPro" id="IPR000835">
    <property type="entry name" value="HTH_MarR-typ"/>
</dbReference>
<sequence length="161" mass="17517">MHSEESLSRLAIDLVAAGSHFTRATFQASGSELSYVALRVLAALEREPGLRIGELARREGIAQPSMSQVIKRLVTEGLVAREPSPLDARASDLTITDAGSAAVREYRQASVRELVPVFRDLSPDEIDTLIHSAELLPRLTQRLRGTGADGATTRQRKDANE</sequence>
<reference evidence="3" key="1">
    <citation type="submission" date="2017-01" db="EMBL/GenBank/DDBJ databases">
        <authorList>
            <person name="Varghese N."/>
            <person name="Submissions S."/>
        </authorList>
    </citation>
    <scope>NUCLEOTIDE SEQUENCE [LARGE SCALE GENOMIC DNA]</scope>
    <source>
        <strain evidence="3">DSM 44531</strain>
    </source>
</reference>
<dbReference type="PANTHER" id="PTHR39515">
    <property type="entry name" value="CONSERVED PROTEIN"/>
    <property type="match status" value="1"/>
</dbReference>
<evidence type="ECO:0000259" key="1">
    <source>
        <dbReference type="PROSITE" id="PS50995"/>
    </source>
</evidence>
<gene>
    <name evidence="2" type="ORF">SAMN05444817_102126</name>
</gene>
<name>A0A1N7IV51_9CORY</name>
<feature type="domain" description="HTH marR-type" evidence="1">
    <location>
        <begin position="1"/>
        <end position="138"/>
    </location>
</feature>
<dbReference type="InterPro" id="IPR036390">
    <property type="entry name" value="WH_DNA-bd_sf"/>
</dbReference>
<dbReference type="InterPro" id="IPR036388">
    <property type="entry name" value="WH-like_DNA-bd_sf"/>
</dbReference>
<dbReference type="Pfam" id="PF12802">
    <property type="entry name" value="MarR_2"/>
    <property type="match status" value="1"/>
</dbReference>
<evidence type="ECO:0000313" key="2">
    <source>
        <dbReference type="EMBL" id="SIS40920.1"/>
    </source>
</evidence>
<protein>
    <submittedName>
        <fullName evidence="2">Transcriptional regulator, MarR family</fullName>
    </submittedName>
</protein>
<dbReference type="PROSITE" id="PS50995">
    <property type="entry name" value="HTH_MARR_2"/>
    <property type="match status" value="1"/>
</dbReference>
<dbReference type="InterPro" id="IPR052526">
    <property type="entry name" value="HTH-type_Bedaq_tolerance"/>
</dbReference>
<dbReference type="OrthoDB" id="69852at2"/>
<keyword evidence="3" id="KW-1185">Reference proteome</keyword>
<organism evidence="2 3">
    <name type="scientific">Corynebacterium appendicis CIP 107643</name>
    <dbReference type="NCBI Taxonomy" id="1161099"/>
    <lineage>
        <taxon>Bacteria</taxon>
        <taxon>Bacillati</taxon>
        <taxon>Actinomycetota</taxon>
        <taxon>Actinomycetes</taxon>
        <taxon>Mycobacteriales</taxon>
        <taxon>Corynebacteriaceae</taxon>
        <taxon>Corynebacterium</taxon>
    </lineage>
</organism>
<dbReference type="EMBL" id="FTOF01000002">
    <property type="protein sequence ID" value="SIS40920.1"/>
    <property type="molecule type" value="Genomic_DNA"/>
</dbReference>
<dbReference type="AlphaFoldDB" id="A0A1N7IV51"/>
<dbReference type="Proteomes" id="UP000186292">
    <property type="component" value="Unassembled WGS sequence"/>
</dbReference>
<dbReference type="STRING" id="1161099.SAMN05444817_102126"/>
<dbReference type="RefSeq" id="WP_076598465.1">
    <property type="nucleotide sequence ID" value="NZ_CP046976.1"/>
</dbReference>
<proteinExistence type="predicted"/>
<dbReference type="SUPFAM" id="SSF46785">
    <property type="entry name" value="Winged helix' DNA-binding domain"/>
    <property type="match status" value="1"/>
</dbReference>